<proteinExistence type="predicted"/>
<dbReference type="PANTHER" id="PTHR34293:SF1">
    <property type="entry name" value="HTH-TYPE TRANSCRIPTIONAL REGULATOR TRMBL2"/>
    <property type="match status" value="1"/>
</dbReference>
<dbReference type="PANTHER" id="PTHR34293">
    <property type="entry name" value="HTH-TYPE TRANSCRIPTIONAL REGULATOR TRMBL2"/>
    <property type="match status" value="1"/>
</dbReference>
<protein>
    <submittedName>
        <fullName evidence="2">Sugar-specific transcriptional regulator TrmB family</fullName>
    </submittedName>
</protein>
<organism evidence="2 3">
    <name type="scientific">Candidatus Uhrbacteria bacterium GW2011_GWA2_52_8d</name>
    <dbReference type="NCBI Taxonomy" id="1618979"/>
    <lineage>
        <taxon>Bacteria</taxon>
        <taxon>Candidatus Uhriibacteriota</taxon>
    </lineage>
</organism>
<dbReference type="EMBL" id="LCRH01000007">
    <property type="protein sequence ID" value="KKW33215.1"/>
    <property type="molecule type" value="Genomic_DNA"/>
</dbReference>
<name>A0A0G1XQS1_9BACT</name>
<sequence length="251" mass="28840">MSVDFMKLLTELGLTPTETRVYLSSLKLGPTSVQEIAKCAKLSRTATYDVISELQDRGLMSTFDRGKKKFFAAEEPERAVAYFKTRVADLTERIETFSRSLQEMKMLAGGERPTVRFFEGREALYALFSDLISQHPQELLELANIDVVYEGLDQNVLLDARKALDDSRVRIKMLHRGELRNPRKNAEYCRLLPEFGEFAGEIWIYENRVAFVEFIGKMVTVIIESQIFADMARVLFNAAWAVCRADPYRNR</sequence>
<dbReference type="Pfam" id="PF01978">
    <property type="entry name" value="TrmB"/>
    <property type="match status" value="1"/>
</dbReference>
<dbReference type="AlphaFoldDB" id="A0A0G1XQS1"/>
<dbReference type="SUPFAM" id="SSF46785">
    <property type="entry name" value="Winged helix' DNA-binding domain"/>
    <property type="match status" value="1"/>
</dbReference>
<reference evidence="2 3" key="1">
    <citation type="journal article" date="2015" name="Nature">
        <title>rRNA introns, odd ribosomes, and small enigmatic genomes across a large radiation of phyla.</title>
        <authorList>
            <person name="Brown C.T."/>
            <person name="Hug L.A."/>
            <person name="Thomas B.C."/>
            <person name="Sharon I."/>
            <person name="Castelle C.J."/>
            <person name="Singh A."/>
            <person name="Wilkins M.J."/>
            <person name="Williams K.H."/>
            <person name="Banfield J.F."/>
        </authorList>
    </citation>
    <scope>NUCLEOTIDE SEQUENCE [LARGE SCALE GENOMIC DNA]</scope>
</reference>
<dbReference type="InterPro" id="IPR036388">
    <property type="entry name" value="WH-like_DNA-bd_sf"/>
</dbReference>
<evidence type="ECO:0000313" key="2">
    <source>
        <dbReference type="EMBL" id="KKW33215.1"/>
    </source>
</evidence>
<evidence type="ECO:0000259" key="1">
    <source>
        <dbReference type="Pfam" id="PF01978"/>
    </source>
</evidence>
<evidence type="ECO:0000313" key="3">
    <source>
        <dbReference type="Proteomes" id="UP000034054"/>
    </source>
</evidence>
<accession>A0A0G1XQS1</accession>
<dbReference type="Gene3D" id="1.10.10.10">
    <property type="entry name" value="Winged helix-like DNA-binding domain superfamily/Winged helix DNA-binding domain"/>
    <property type="match status" value="1"/>
</dbReference>
<dbReference type="InterPro" id="IPR051797">
    <property type="entry name" value="TrmB-like"/>
</dbReference>
<comment type="caution">
    <text evidence="2">The sequence shown here is derived from an EMBL/GenBank/DDBJ whole genome shotgun (WGS) entry which is preliminary data.</text>
</comment>
<dbReference type="InterPro" id="IPR036390">
    <property type="entry name" value="WH_DNA-bd_sf"/>
</dbReference>
<dbReference type="Proteomes" id="UP000034054">
    <property type="component" value="Unassembled WGS sequence"/>
</dbReference>
<feature type="domain" description="Transcription regulator TrmB N-terminal" evidence="1">
    <location>
        <begin position="9"/>
        <end position="74"/>
    </location>
</feature>
<dbReference type="InterPro" id="IPR002831">
    <property type="entry name" value="Tscrpt_reg_TrmB_N"/>
</dbReference>
<gene>
    <name evidence="2" type="ORF">UY76_C0007G0011</name>
</gene>